<accession>A0A1W1HIM5</accession>
<protein>
    <submittedName>
        <fullName evidence="2">Putative metal-dependent phosphoesterase</fullName>
    </submittedName>
</protein>
<evidence type="ECO:0000313" key="3">
    <source>
        <dbReference type="Proteomes" id="UP000191931"/>
    </source>
</evidence>
<dbReference type="GO" id="GO:0035312">
    <property type="term" value="F:5'-3' DNA exonuclease activity"/>
    <property type="evidence" value="ECO:0007669"/>
    <property type="project" value="TreeGrafter"/>
</dbReference>
<name>A0A1W1HIM5_9BACT</name>
<sequence>MKSYIYADLHNHTTASDGDFAPSEIVNRAEQLGIAVLGITDHDNVAGVEDALLQGDLKGVEVIPGVEISVRFKEPLFTGTLHLLCYFDRALLDDLSFRGDLDQTLGKGRGDALVKARVSEINRVFGPDGAEPLLEKPMTFEEVASYSPAVTRRHFALALNEIHKITEPATVNEIIGNESPAYLPSGIDLASVSDFTGRYPVLTVLAHPAAGSFPGKGHYREVLPSLEVVEELFPRFLEAGIRGIEINYPGHIDEHRRILRQWAAENHLVETGGSDCHDEKMRPMGVEGINKDMYEKFKALLRRGRQQ</sequence>
<dbReference type="PANTHER" id="PTHR42924:SF3">
    <property type="entry name" value="POLYMERASE_HISTIDINOL PHOSPHATASE N-TERMINAL DOMAIN-CONTAINING PROTEIN"/>
    <property type="match status" value="1"/>
</dbReference>
<feature type="domain" description="Polymerase/histidinol phosphatase N-terminal" evidence="1">
    <location>
        <begin position="7"/>
        <end position="72"/>
    </location>
</feature>
<dbReference type="RefSeq" id="WP_087881740.1">
    <property type="nucleotide sequence ID" value="NZ_LT828542.1"/>
</dbReference>
<dbReference type="SMART" id="SM00481">
    <property type="entry name" value="POLIIIAc"/>
    <property type="match status" value="1"/>
</dbReference>
<proteinExistence type="predicted"/>
<dbReference type="Gene3D" id="1.10.150.650">
    <property type="match status" value="1"/>
</dbReference>
<dbReference type="CDD" id="cd07438">
    <property type="entry name" value="PHP_HisPPase_AMP"/>
    <property type="match status" value="1"/>
</dbReference>
<keyword evidence="3" id="KW-1185">Reference proteome</keyword>
<dbReference type="Gene3D" id="3.20.20.140">
    <property type="entry name" value="Metal-dependent hydrolases"/>
    <property type="match status" value="1"/>
</dbReference>
<dbReference type="PANTHER" id="PTHR42924">
    <property type="entry name" value="EXONUCLEASE"/>
    <property type="match status" value="1"/>
</dbReference>
<organism evidence="2 3">
    <name type="scientific">Desulfamplus magnetovallimortis</name>
    <dbReference type="NCBI Taxonomy" id="1246637"/>
    <lineage>
        <taxon>Bacteria</taxon>
        <taxon>Pseudomonadati</taxon>
        <taxon>Thermodesulfobacteriota</taxon>
        <taxon>Desulfobacteria</taxon>
        <taxon>Desulfobacterales</taxon>
        <taxon>Desulfobacteraceae</taxon>
        <taxon>Desulfamplus</taxon>
    </lineage>
</organism>
<dbReference type="InterPro" id="IPR052018">
    <property type="entry name" value="PHP_domain"/>
</dbReference>
<dbReference type="AlphaFoldDB" id="A0A1W1HIM5"/>
<dbReference type="Pfam" id="PF02811">
    <property type="entry name" value="PHP"/>
    <property type="match status" value="1"/>
</dbReference>
<dbReference type="EMBL" id="FWEV01000306">
    <property type="protein sequence ID" value="SLM32283.1"/>
    <property type="molecule type" value="Genomic_DNA"/>
</dbReference>
<dbReference type="SUPFAM" id="SSF89550">
    <property type="entry name" value="PHP domain-like"/>
    <property type="match status" value="1"/>
</dbReference>
<dbReference type="OrthoDB" id="9804333at2"/>
<dbReference type="InterPro" id="IPR003141">
    <property type="entry name" value="Pol/His_phosphatase_N"/>
</dbReference>
<dbReference type="Proteomes" id="UP000191931">
    <property type="component" value="Unassembled WGS sequence"/>
</dbReference>
<evidence type="ECO:0000259" key="1">
    <source>
        <dbReference type="SMART" id="SM00481"/>
    </source>
</evidence>
<dbReference type="InterPro" id="IPR004013">
    <property type="entry name" value="PHP_dom"/>
</dbReference>
<dbReference type="GO" id="GO:0004534">
    <property type="term" value="F:5'-3' RNA exonuclease activity"/>
    <property type="evidence" value="ECO:0007669"/>
    <property type="project" value="TreeGrafter"/>
</dbReference>
<evidence type="ECO:0000313" key="2">
    <source>
        <dbReference type="EMBL" id="SLM32283.1"/>
    </source>
</evidence>
<gene>
    <name evidence="2" type="ORF">MTBBW1_620026</name>
</gene>
<reference evidence="2 3" key="1">
    <citation type="submission" date="2017-03" db="EMBL/GenBank/DDBJ databases">
        <authorList>
            <person name="Afonso C.L."/>
            <person name="Miller P.J."/>
            <person name="Scott M.A."/>
            <person name="Spackman E."/>
            <person name="Goraichik I."/>
            <person name="Dimitrov K.M."/>
            <person name="Suarez D.L."/>
            <person name="Swayne D.E."/>
        </authorList>
    </citation>
    <scope>NUCLEOTIDE SEQUENCE [LARGE SCALE GENOMIC DNA]</scope>
    <source>
        <strain evidence="2">PRJEB14757</strain>
    </source>
</reference>
<dbReference type="STRING" id="1246637.MTBBW1_620026"/>
<dbReference type="InterPro" id="IPR016195">
    <property type="entry name" value="Pol/histidinol_Pase-like"/>
</dbReference>